<name>A0A433SAM4_9BURK</name>
<evidence type="ECO:0000313" key="2">
    <source>
        <dbReference type="Proteomes" id="UP000286947"/>
    </source>
</evidence>
<reference evidence="1 2" key="1">
    <citation type="submission" date="2018-01" db="EMBL/GenBank/DDBJ databases">
        <title>Saezia sanguinis gen. nov., sp. nov., in the order Burkholderiales isolated from human blood.</title>
        <authorList>
            <person name="Medina-Pascual M.J."/>
            <person name="Valdezate S."/>
            <person name="Monzon S."/>
            <person name="Cuesta I."/>
            <person name="Carrasco G."/>
            <person name="Villalon P."/>
            <person name="Saez-Nieto J.A."/>
        </authorList>
    </citation>
    <scope>NUCLEOTIDE SEQUENCE [LARGE SCALE GENOMIC DNA]</scope>
    <source>
        <strain evidence="1 2">CNM695-12</strain>
    </source>
</reference>
<dbReference type="EMBL" id="PQSP01000009">
    <property type="protein sequence ID" value="RUS65796.1"/>
    <property type="molecule type" value="Genomic_DNA"/>
</dbReference>
<dbReference type="Proteomes" id="UP000286947">
    <property type="component" value="Unassembled WGS sequence"/>
</dbReference>
<accession>A0A433SAM4</accession>
<gene>
    <name evidence="1" type="ORF">CUZ56_02641</name>
</gene>
<protein>
    <submittedName>
        <fullName evidence="1">Uncharacterized protein</fullName>
    </submittedName>
</protein>
<sequence>MVTIPQHGPKQALFDMNTFAGDIAQFFQVDRWRIRVEECCGENAADIELCSQDGWLLSNEDFWALYRGIHQTIDGRFIAYQQGVQQCRLDAVDSSFWEIRATPEFEQHMQSRYGTYPAE</sequence>
<organism evidence="1 2">
    <name type="scientific">Saezia sanguinis</name>
    <dbReference type="NCBI Taxonomy" id="1965230"/>
    <lineage>
        <taxon>Bacteria</taxon>
        <taxon>Pseudomonadati</taxon>
        <taxon>Pseudomonadota</taxon>
        <taxon>Betaproteobacteria</taxon>
        <taxon>Burkholderiales</taxon>
        <taxon>Saeziaceae</taxon>
        <taxon>Saezia</taxon>
    </lineage>
</organism>
<comment type="caution">
    <text evidence="1">The sequence shown here is derived from an EMBL/GenBank/DDBJ whole genome shotgun (WGS) entry which is preliminary data.</text>
</comment>
<keyword evidence="2" id="KW-1185">Reference proteome</keyword>
<proteinExistence type="predicted"/>
<dbReference type="AlphaFoldDB" id="A0A433SAM4"/>
<evidence type="ECO:0000313" key="1">
    <source>
        <dbReference type="EMBL" id="RUS65796.1"/>
    </source>
</evidence>